<dbReference type="InterPro" id="IPR000923">
    <property type="entry name" value="BlueCu_1"/>
</dbReference>
<dbReference type="GO" id="GO:0005507">
    <property type="term" value="F:copper ion binding"/>
    <property type="evidence" value="ECO:0007669"/>
    <property type="project" value="InterPro"/>
</dbReference>
<keyword evidence="4" id="KW-0186">Copper</keyword>
<reference evidence="8 9" key="1">
    <citation type="submission" date="2020-07" db="EMBL/GenBank/DDBJ databases">
        <title>Genomic Encyclopedia of Type Strains, Phase IV (KMG-V): Genome sequencing to study the core and pangenomes of soil and plant-associated prokaryotes.</title>
        <authorList>
            <person name="Whitman W."/>
        </authorList>
    </citation>
    <scope>NUCLEOTIDE SEQUENCE [LARGE SCALE GENOMIC DNA]</scope>
    <source>
        <strain evidence="8 9">SAS40</strain>
    </source>
</reference>
<protein>
    <submittedName>
        <fullName evidence="8">Putative cupredoxin-like copper-binding protein</fullName>
    </submittedName>
</protein>
<keyword evidence="3" id="KW-0574">Periplasm</keyword>
<keyword evidence="9" id="KW-1185">Reference proteome</keyword>
<gene>
    <name evidence="8" type="ORF">FHW18_003657</name>
</gene>
<feature type="domain" description="Blue (type 1) copper" evidence="7">
    <location>
        <begin position="59"/>
        <end position="165"/>
    </location>
</feature>
<dbReference type="GO" id="GO:0042597">
    <property type="term" value="C:periplasmic space"/>
    <property type="evidence" value="ECO:0007669"/>
    <property type="project" value="UniProtKB-SubCell"/>
</dbReference>
<accession>A0A7Y9IWI6</accession>
<dbReference type="PANTHER" id="PTHR38439">
    <property type="entry name" value="AURACYANIN-B"/>
    <property type="match status" value="1"/>
</dbReference>
<feature type="chain" id="PRO_5030620143" evidence="6">
    <location>
        <begin position="34"/>
        <end position="189"/>
    </location>
</feature>
<sequence length="189" mass="20188">MTHFSVRGCTPTAIKLALAMWIFTTTPMSTAWAAGEHGGGHAESLIGQPGVAAQASRTVDVDMTDAMRFHPARLDVRQGETLRLRVRNAGQIKHELVLGTQAELKAHYEQMKRFPGMEHEDPSMVSVAPGQIGEIVWKFTEAGTVDFACLQPGHFEAGMVGQVAVAGGAGDARKNSTPPARPAGAAHRH</sequence>
<dbReference type="SUPFAM" id="SSF49503">
    <property type="entry name" value="Cupredoxins"/>
    <property type="match status" value="1"/>
</dbReference>
<dbReference type="InterPro" id="IPR050845">
    <property type="entry name" value="Cu-binding_ET"/>
</dbReference>
<dbReference type="CDD" id="cd04211">
    <property type="entry name" value="Cupredoxin_like_2"/>
    <property type="match status" value="1"/>
</dbReference>
<evidence type="ECO:0000259" key="7">
    <source>
        <dbReference type="Pfam" id="PF00127"/>
    </source>
</evidence>
<keyword evidence="6" id="KW-0732">Signal</keyword>
<dbReference type="AlphaFoldDB" id="A0A7Y9IWI6"/>
<feature type="region of interest" description="Disordered" evidence="5">
    <location>
        <begin position="168"/>
        <end position="189"/>
    </location>
</feature>
<evidence type="ECO:0000256" key="4">
    <source>
        <dbReference type="ARBA" id="ARBA00023008"/>
    </source>
</evidence>
<keyword evidence="2" id="KW-0479">Metal-binding</keyword>
<evidence type="ECO:0000256" key="3">
    <source>
        <dbReference type="ARBA" id="ARBA00022764"/>
    </source>
</evidence>
<feature type="signal peptide" evidence="6">
    <location>
        <begin position="1"/>
        <end position="33"/>
    </location>
</feature>
<evidence type="ECO:0000256" key="6">
    <source>
        <dbReference type="SAM" id="SignalP"/>
    </source>
</evidence>
<dbReference type="Proteomes" id="UP000542125">
    <property type="component" value="Unassembled WGS sequence"/>
</dbReference>
<organism evidence="8 9">
    <name type="scientific">Pigmentiphaga litoralis</name>
    <dbReference type="NCBI Taxonomy" id="516702"/>
    <lineage>
        <taxon>Bacteria</taxon>
        <taxon>Pseudomonadati</taxon>
        <taxon>Pseudomonadota</taxon>
        <taxon>Betaproteobacteria</taxon>
        <taxon>Burkholderiales</taxon>
        <taxon>Alcaligenaceae</taxon>
        <taxon>Pigmentiphaga</taxon>
    </lineage>
</organism>
<dbReference type="GO" id="GO:0009055">
    <property type="term" value="F:electron transfer activity"/>
    <property type="evidence" value="ECO:0007669"/>
    <property type="project" value="InterPro"/>
</dbReference>
<evidence type="ECO:0000256" key="5">
    <source>
        <dbReference type="SAM" id="MobiDB-lite"/>
    </source>
</evidence>
<evidence type="ECO:0000256" key="1">
    <source>
        <dbReference type="ARBA" id="ARBA00004418"/>
    </source>
</evidence>
<name>A0A7Y9IWI6_9BURK</name>
<proteinExistence type="predicted"/>
<dbReference type="Gene3D" id="2.60.40.420">
    <property type="entry name" value="Cupredoxins - blue copper proteins"/>
    <property type="match status" value="1"/>
</dbReference>
<comment type="subcellular location">
    <subcellularLocation>
        <location evidence="1">Periplasm</location>
    </subcellularLocation>
</comment>
<comment type="caution">
    <text evidence="8">The sequence shown here is derived from an EMBL/GenBank/DDBJ whole genome shotgun (WGS) entry which is preliminary data.</text>
</comment>
<dbReference type="InterPro" id="IPR008972">
    <property type="entry name" value="Cupredoxin"/>
</dbReference>
<evidence type="ECO:0000313" key="9">
    <source>
        <dbReference type="Proteomes" id="UP000542125"/>
    </source>
</evidence>
<evidence type="ECO:0000256" key="2">
    <source>
        <dbReference type="ARBA" id="ARBA00022723"/>
    </source>
</evidence>
<evidence type="ECO:0000313" key="8">
    <source>
        <dbReference type="EMBL" id="NYE84386.1"/>
    </source>
</evidence>
<dbReference type="PANTHER" id="PTHR38439:SF3">
    <property type="entry name" value="COPPER-RESISTANT CUPROPROTEIN COPI"/>
    <property type="match status" value="1"/>
</dbReference>
<dbReference type="EMBL" id="JACBYR010000001">
    <property type="protein sequence ID" value="NYE84386.1"/>
    <property type="molecule type" value="Genomic_DNA"/>
</dbReference>
<dbReference type="Pfam" id="PF00127">
    <property type="entry name" value="Copper-bind"/>
    <property type="match status" value="1"/>
</dbReference>